<keyword evidence="4" id="KW-1185">Reference proteome</keyword>
<dbReference type="GO" id="GO:0005634">
    <property type="term" value="C:nucleus"/>
    <property type="evidence" value="ECO:0007669"/>
    <property type="project" value="TreeGrafter"/>
</dbReference>
<dbReference type="GO" id="GO:0045944">
    <property type="term" value="P:positive regulation of transcription by RNA polymerase II"/>
    <property type="evidence" value="ECO:0007669"/>
    <property type="project" value="TreeGrafter"/>
</dbReference>
<reference evidence="5" key="2">
    <citation type="submission" date="2019-10" db="EMBL/GenBank/DDBJ databases">
        <authorList>
            <consortium name="NCBI Genome Project"/>
        </authorList>
    </citation>
    <scope>NUCLEOTIDE SEQUENCE</scope>
    <source>
        <strain evidence="5">NI907</strain>
    </source>
</reference>
<dbReference type="InterPro" id="IPR001138">
    <property type="entry name" value="Zn2Cys6_DnaBD"/>
</dbReference>
<dbReference type="CDD" id="cd00067">
    <property type="entry name" value="GAL4"/>
    <property type="match status" value="1"/>
</dbReference>
<dbReference type="GO" id="GO:0008270">
    <property type="term" value="F:zinc ion binding"/>
    <property type="evidence" value="ECO:0007669"/>
    <property type="project" value="InterPro"/>
</dbReference>
<feature type="compositionally biased region" description="Polar residues" evidence="2">
    <location>
        <begin position="77"/>
        <end position="98"/>
    </location>
</feature>
<evidence type="ECO:0000259" key="3">
    <source>
        <dbReference type="PROSITE" id="PS50048"/>
    </source>
</evidence>
<dbReference type="InterPro" id="IPR036864">
    <property type="entry name" value="Zn2-C6_fun-type_DNA-bd_sf"/>
</dbReference>
<proteinExistence type="predicted"/>
<dbReference type="AlphaFoldDB" id="A0A6P8AMF8"/>
<dbReference type="Gene3D" id="4.10.240.10">
    <property type="entry name" value="Zn(2)-C6 fungal-type DNA-binding domain"/>
    <property type="match status" value="1"/>
</dbReference>
<reference evidence="5" key="3">
    <citation type="submission" date="2025-08" db="UniProtKB">
        <authorList>
            <consortium name="RefSeq"/>
        </authorList>
    </citation>
    <scope>IDENTIFICATION</scope>
    <source>
        <strain evidence="5">NI907</strain>
    </source>
</reference>
<dbReference type="PANTHER" id="PTHR37534">
    <property type="entry name" value="TRANSCRIPTIONAL ACTIVATOR PROTEIN UGA3"/>
    <property type="match status" value="1"/>
</dbReference>
<dbReference type="PROSITE" id="PS00463">
    <property type="entry name" value="ZN2_CY6_FUNGAL_1"/>
    <property type="match status" value="1"/>
</dbReference>
<dbReference type="GO" id="GO:0000981">
    <property type="term" value="F:DNA-binding transcription factor activity, RNA polymerase II-specific"/>
    <property type="evidence" value="ECO:0007669"/>
    <property type="project" value="InterPro"/>
</dbReference>
<keyword evidence="1" id="KW-0539">Nucleus</keyword>
<accession>A0A6P8AMF8</accession>
<feature type="compositionally biased region" description="Polar residues" evidence="2">
    <location>
        <begin position="140"/>
        <end position="151"/>
    </location>
</feature>
<dbReference type="Pfam" id="PF00172">
    <property type="entry name" value="Zn_clus"/>
    <property type="match status" value="1"/>
</dbReference>
<gene>
    <name evidence="5" type="ORF">PgNI_12422</name>
</gene>
<evidence type="ECO:0000256" key="1">
    <source>
        <dbReference type="ARBA" id="ARBA00023242"/>
    </source>
</evidence>
<feature type="domain" description="Zn(2)-C6 fungal-type" evidence="3">
    <location>
        <begin position="38"/>
        <end position="68"/>
    </location>
</feature>
<sequence>MGWMGSDHESEALTPGVATASAASGSPKRQKQKRSRAGCSQCKLKRRKCDLTKPKCQRCTVSGVECTYPTGVTFAPNRTISPSEDLQSPSAISPSYSRLQFLEPGSRRRARSKQDKVHSPKSSLTHTASPVAAEHEAQETGVSTLHTSQPPSSIPCAHVSLPTGVHSHGLGIFVAIPETNEVLASSCVTSPNTTDYETALEVLVSLGGASDTGPPEVPRMTTNLEGNRNNSSQALQPLANAPGLDSLRQKLDDMKILQLLTYYRYHVAPWLDMCDQGQTFGLVVPRLALQSNRVCHSLIALTLSLSAKMGVAEMTVEDISLPVSNSTHLDEFVADALDKAHQFATCLPLDWPMLIFDDGTCITQALTKSHVWRQAGFLRLRLLLSAALVSGEPIFSAQNLQHVTPPIGSSSSQNTCDPTLEVFMLCARSINNHSNASHTSVNESPAQSWGTQTRDLQAWYDARCETFRPLLDLDMSTSDPTAALFPTIVFSTAAAALANSVYHAAMLLLLQHKPRTVPVLSPGSSSLWHARRICAIAVSNGSNAYWDPCLLSTLYVAARVMTYVPQQARIVRCFKEAGMRTGWRALAEWFVDELQKIWAPT</sequence>
<dbReference type="Proteomes" id="UP000515153">
    <property type="component" value="Unplaced"/>
</dbReference>
<dbReference type="KEGG" id="pgri:PgNI_12422"/>
<dbReference type="GO" id="GO:0000976">
    <property type="term" value="F:transcription cis-regulatory region binding"/>
    <property type="evidence" value="ECO:0007669"/>
    <property type="project" value="TreeGrafter"/>
</dbReference>
<dbReference type="RefSeq" id="XP_030976079.1">
    <property type="nucleotide sequence ID" value="XM_031132372.1"/>
</dbReference>
<dbReference type="PANTHER" id="PTHR37534:SF4">
    <property type="entry name" value="ZN(II)2CYS6 TRANSCRIPTION FACTOR (EUROFUNG)"/>
    <property type="match status" value="1"/>
</dbReference>
<protein>
    <recommendedName>
        <fullName evidence="3">Zn(2)-C6 fungal-type domain-containing protein</fullName>
    </recommendedName>
</protein>
<dbReference type="SUPFAM" id="SSF57701">
    <property type="entry name" value="Zn2/Cys6 DNA-binding domain"/>
    <property type="match status" value="1"/>
</dbReference>
<feature type="compositionally biased region" description="Basic and acidic residues" evidence="2">
    <location>
        <begin position="1"/>
        <end position="11"/>
    </location>
</feature>
<evidence type="ECO:0000313" key="5">
    <source>
        <dbReference type="RefSeq" id="XP_030976079.1"/>
    </source>
</evidence>
<dbReference type="SMART" id="SM00066">
    <property type="entry name" value="GAL4"/>
    <property type="match status" value="1"/>
</dbReference>
<feature type="region of interest" description="Disordered" evidence="2">
    <location>
        <begin position="1"/>
        <end position="39"/>
    </location>
</feature>
<feature type="region of interest" description="Disordered" evidence="2">
    <location>
        <begin position="77"/>
        <end position="155"/>
    </location>
</feature>
<evidence type="ECO:0000313" key="4">
    <source>
        <dbReference type="Proteomes" id="UP000515153"/>
    </source>
</evidence>
<dbReference type="PROSITE" id="PS50048">
    <property type="entry name" value="ZN2_CY6_FUNGAL_2"/>
    <property type="match status" value="1"/>
</dbReference>
<dbReference type="GeneID" id="41967275"/>
<organism evidence="4 5">
    <name type="scientific">Pyricularia grisea</name>
    <name type="common">Crabgrass-specific blast fungus</name>
    <name type="synonym">Magnaporthe grisea</name>
    <dbReference type="NCBI Taxonomy" id="148305"/>
    <lineage>
        <taxon>Eukaryota</taxon>
        <taxon>Fungi</taxon>
        <taxon>Dikarya</taxon>
        <taxon>Ascomycota</taxon>
        <taxon>Pezizomycotina</taxon>
        <taxon>Sordariomycetes</taxon>
        <taxon>Sordariomycetidae</taxon>
        <taxon>Magnaporthales</taxon>
        <taxon>Pyriculariaceae</taxon>
        <taxon>Pyricularia</taxon>
    </lineage>
</organism>
<reference evidence="5" key="1">
    <citation type="journal article" date="2019" name="Mol. Biol. Evol.">
        <title>Blast fungal genomes show frequent chromosomal changes, gene gains and losses, and effector gene turnover.</title>
        <authorList>
            <person name="Gomez Luciano L.B."/>
            <person name="Jason Tsai I."/>
            <person name="Chuma I."/>
            <person name="Tosa Y."/>
            <person name="Chen Y.H."/>
            <person name="Li J.Y."/>
            <person name="Li M.Y."/>
            <person name="Jade Lu M.Y."/>
            <person name="Nakayashiki H."/>
            <person name="Li W.H."/>
        </authorList>
    </citation>
    <scope>NUCLEOTIDE SEQUENCE</scope>
    <source>
        <strain evidence="5">NI907</strain>
    </source>
</reference>
<evidence type="ECO:0000256" key="2">
    <source>
        <dbReference type="SAM" id="MobiDB-lite"/>
    </source>
</evidence>
<name>A0A6P8AMF8_PYRGI</name>